<evidence type="ECO:0000256" key="3">
    <source>
        <dbReference type="ARBA" id="ARBA00022729"/>
    </source>
</evidence>
<proteinExistence type="inferred from homology"/>
<keyword evidence="5" id="KW-0614">Plasmid</keyword>
<reference evidence="5 6" key="1">
    <citation type="submission" date="2017-04" db="EMBL/GenBank/DDBJ databases">
        <authorList>
            <person name="Afonso C.L."/>
            <person name="Miller P.J."/>
            <person name="Scott M.A."/>
            <person name="Spackman E."/>
            <person name="Goraichik I."/>
            <person name="Dimitrov K.M."/>
            <person name="Suarez D.L."/>
            <person name="Swayne D.E."/>
        </authorList>
    </citation>
    <scope>NUCLEOTIDE SEQUENCE [LARGE SCALE GENOMIC DNA]</scope>
    <source>
        <strain evidence="6">XA(T)</strain>
        <plasmid evidence="6">Plasmid unnamed1</plasmid>
    </source>
</reference>
<keyword evidence="6" id="KW-1185">Reference proteome</keyword>
<sequence length="407" mass="42363">MRNFARQAVAVAAVLATVGALSACSGSSGGGSDDPIKIGVVGPQTGPLAEIGENQVAGAEVAVEQINAAGGILGRQVELSNGDEQTTPETSTAAVRNMANSGVNLVVGMLSSAGCLALAPQLASMNVALVDTGCTNDGLTGQNGEAAPFENFFRTSNNDSALIGPLAQTIAEKFPEATDYSAFGYDYVTGNTQWGLYQDDIKEDGVDLKVTSETFVPIGEQNFGLQAQQLVNGVSDPSKSALYLGTFSSGTGSFLQQAASYDLSSKFAVIVNPGGYYPIARSLNGLAPNVWNSYDYNYAAFDNDENARFVEDFRAKTGKLPVDWSYDAYVGVLAMKAAIEKANSTDTAAVVEALKGLSFDTPGGEITIDATTHQGNPPVVITNTVGDASAEESVKVLETVVVQRDED</sequence>
<dbReference type="PANTHER" id="PTHR30483">
    <property type="entry name" value="LEUCINE-SPECIFIC-BINDING PROTEIN"/>
    <property type="match status" value="1"/>
</dbReference>
<dbReference type="InterPro" id="IPR000709">
    <property type="entry name" value="Leu_Ile_Val-bd"/>
</dbReference>
<dbReference type="PROSITE" id="PS51257">
    <property type="entry name" value="PROKAR_LIPOPROTEIN"/>
    <property type="match status" value="1"/>
</dbReference>
<comment type="similarity">
    <text evidence="1">Belongs to the leucine-binding protein family.</text>
</comment>
<accession>A0A1X9LQL9</accession>
<evidence type="ECO:0000256" key="4">
    <source>
        <dbReference type="ARBA" id="ARBA00022970"/>
    </source>
</evidence>
<protein>
    <submittedName>
        <fullName evidence="5">Uncharacterized protein</fullName>
    </submittedName>
</protein>
<dbReference type="Pfam" id="PF13458">
    <property type="entry name" value="Peripla_BP_6"/>
    <property type="match status" value="1"/>
</dbReference>
<dbReference type="GO" id="GO:0006865">
    <property type="term" value="P:amino acid transport"/>
    <property type="evidence" value="ECO:0007669"/>
    <property type="project" value="UniProtKB-KW"/>
</dbReference>
<dbReference type="CDD" id="cd06330">
    <property type="entry name" value="PBP1_As_SBP-like"/>
    <property type="match status" value="1"/>
</dbReference>
<dbReference type="Proteomes" id="UP000192775">
    <property type="component" value="Plasmid unnamed1"/>
</dbReference>
<dbReference type="InterPro" id="IPR051010">
    <property type="entry name" value="BCAA_transport"/>
</dbReference>
<organism evidence="5 6">
    <name type="scientific">Cnuibacter physcomitrellae</name>
    <dbReference type="NCBI Taxonomy" id="1619308"/>
    <lineage>
        <taxon>Bacteria</taxon>
        <taxon>Bacillati</taxon>
        <taxon>Actinomycetota</taxon>
        <taxon>Actinomycetes</taxon>
        <taxon>Micrococcales</taxon>
        <taxon>Microbacteriaceae</taxon>
        <taxon>Cnuibacter</taxon>
    </lineage>
</organism>
<dbReference type="EMBL" id="CP020716">
    <property type="protein sequence ID" value="ARJ07504.1"/>
    <property type="molecule type" value="Genomic_DNA"/>
</dbReference>
<evidence type="ECO:0000256" key="2">
    <source>
        <dbReference type="ARBA" id="ARBA00022448"/>
    </source>
</evidence>
<dbReference type="Gene3D" id="3.40.50.2300">
    <property type="match status" value="2"/>
</dbReference>
<name>A0A1X9LQL9_9MICO</name>
<dbReference type="SUPFAM" id="SSF53822">
    <property type="entry name" value="Periplasmic binding protein-like I"/>
    <property type="match status" value="1"/>
</dbReference>
<gene>
    <name evidence="5" type="ORF">B5808_19065</name>
</gene>
<dbReference type="InterPro" id="IPR028081">
    <property type="entry name" value="Leu-bd"/>
</dbReference>
<evidence type="ECO:0000313" key="6">
    <source>
        <dbReference type="Proteomes" id="UP000192775"/>
    </source>
</evidence>
<keyword evidence="4" id="KW-0029">Amino-acid transport</keyword>
<dbReference type="RefSeq" id="WP_085021641.1">
    <property type="nucleotide sequence ID" value="NZ_BMHD01000003.1"/>
</dbReference>
<dbReference type="PRINTS" id="PR00337">
    <property type="entry name" value="LEUILEVALBP"/>
</dbReference>
<keyword evidence="2" id="KW-0813">Transport</keyword>
<evidence type="ECO:0000313" key="5">
    <source>
        <dbReference type="EMBL" id="ARJ07504.1"/>
    </source>
</evidence>
<dbReference type="KEGG" id="cphy:B5808_19065"/>
<geneLocation type="plasmid" evidence="5">
    <name>unnamed1</name>
</geneLocation>
<dbReference type="InterPro" id="IPR028082">
    <property type="entry name" value="Peripla_BP_I"/>
</dbReference>
<evidence type="ECO:0000256" key="1">
    <source>
        <dbReference type="ARBA" id="ARBA00010062"/>
    </source>
</evidence>
<keyword evidence="3" id="KW-0732">Signal</keyword>
<dbReference type="AlphaFoldDB" id="A0A1X9LQL9"/>
<dbReference type="PANTHER" id="PTHR30483:SF6">
    <property type="entry name" value="PERIPLASMIC BINDING PROTEIN OF ABC TRANSPORTER FOR NATURAL AMINO ACIDS"/>
    <property type="match status" value="1"/>
</dbReference>